<dbReference type="PANTHER" id="PTHR47957:SF3">
    <property type="entry name" value="ATP-DEPENDENT HELICASE HRQ1"/>
    <property type="match status" value="1"/>
</dbReference>
<evidence type="ECO:0000313" key="5">
    <source>
        <dbReference type="EMBL" id="SIQ92519.1"/>
    </source>
</evidence>
<keyword evidence="5" id="KW-0347">Helicase</keyword>
<dbReference type="Pfam" id="PF09369">
    <property type="entry name" value="MZB"/>
    <property type="match status" value="1"/>
</dbReference>
<protein>
    <submittedName>
        <fullName evidence="5">Helicase conserved C-terminal domain-containing protein</fullName>
    </submittedName>
</protein>
<evidence type="ECO:0000256" key="2">
    <source>
        <dbReference type="ARBA" id="ARBA00022840"/>
    </source>
</evidence>
<dbReference type="InterPro" id="IPR014001">
    <property type="entry name" value="Helicase_ATP-bd"/>
</dbReference>
<dbReference type="GO" id="GO:0005524">
    <property type="term" value="F:ATP binding"/>
    <property type="evidence" value="ECO:0007669"/>
    <property type="project" value="UniProtKB-KW"/>
</dbReference>
<dbReference type="SMART" id="SM00490">
    <property type="entry name" value="HELICc"/>
    <property type="match status" value="1"/>
</dbReference>
<dbReference type="InterPro" id="IPR001650">
    <property type="entry name" value="Helicase_C-like"/>
</dbReference>
<proteinExistence type="predicted"/>
<dbReference type="Gene3D" id="3.40.50.300">
    <property type="entry name" value="P-loop containing nucleotide triphosphate hydrolases"/>
    <property type="match status" value="2"/>
</dbReference>
<evidence type="ECO:0000259" key="3">
    <source>
        <dbReference type="PROSITE" id="PS51192"/>
    </source>
</evidence>
<sequence>MSLTETKPMNFKDFYSKTENRLTDAILSLWATGDKEMQDYFRFLLSQEPIMADAVFQNTFPWEQGKIEFGESAGIFNQEFVNALDAIKDKDFRFPKDRKPYKHQLESWKILLDKKKSIAVTTGTGSGKTECFMLPVIHDIHENCKNQDGVNAIFLYPLNALIASQRKRMHAWCSALDGVKYALLTGDTPNKESSKDKKQKALPELISREQIRATPPQVLFTNPTMLEYMLVRNADVPIIEKSKGALRWILLDEAHTLTGSKAAEIALLIRRVVSAFEVNIEDVRFAITSATVGSGNTDSLKKFMSDLCGISKDQIEVITGERVNNQIVDQDIPSLSPVLSKNNIKLLRQKFLNSKAISQSEIGKDFNVSNKLEQLAIIDTLSEHKVNNENLLPVRGHFFTRGIGGVYVCTNKKCDKHKGEKPNKAMGTMYTIAGKKCSCGHPLLELIACRSCGNMMMEGERVKGATPKLDRIRQKASLGYEAFSVENETDNEDEEKRNDEIRDNGLIRLINRDQINQDIDLTPCGINNDDTIDYGSEDFFMTDDTHCPHCGNQNEYPIHFRISSAFTNRILSDIVLDQTEVAEKQTTKTLYKGRKYISFTDSRQGTAKISALINIDSESDWIRYQVYHYLLKKAHANKIDSSRSELLLERAKLVIDLENTLPFRKIRLQEDIDAIDAALKQSGNSSNLLASRSSWREIVDFIKEKEDFKTLFKKGARGNNLAIENEAYAKSLLYDQFARRIPRERSLENLGLINIVYPSLDNLQAPDIAVKMGIDNTEWVDLLKIAIDYIIRYNFNIFFDDAMRVFTSKFYRSDSIYPSNNEIVNATKWRLYNPQSIAQSRLVLLICAGLEWHDRAEISEEREDLLNELLEKIWRTLQQKVLKEDGTGFKLDFFESTNFEIAGKEFLCPVTNRLIDKVFRGYSPLIKGNLESNNIDNYKIDESKNYEFPVYSNPFHRNEENDTITYEEVSLWLENNSQGAREKGLWNNLHERIFDYSKLYLAGEHSAQQDKRRLKELEEQFENGEINVLSCSTTMEMGVDIGGISAVVMSNVPPMPANYLQRTGRAGRRSENKSLALTFCAPNPIGLRTMNNPKWALEHKIASPILAFDSKNIVERHVNSLLFGFFVRSQQNTNRGLNVKENIEKFYYEDTPSIAESFLNWLDGDEVLQYKKELSYIVKDTQLSEASSEELISTVKDNFNRTIIKIRSQKEGFEKKLSELKKEFGDSSPAYKAIGYRKGQFLQKFVLNYLAEENFLPNAGLPTGIVDFEKITLSDLQKSKSKFKSNPSYTISRALTEFAPGNNILIDGLNYKSSGIVMKNNWGQATERNVIQGCRSCGYQRTVDLEEKVGDNCPECNAVNSFNGLDLGEDRKSYTELVEPAGFSIDLFSTPTRVISEKSKPQYLEPLLLNIKPWAKDQNQFIDFRTSSSETETQVLFYNTGEGEGYSLCLDCGRVEMSTERLEDHKRLRGGKDNNGESLCSAQNIREHIILGSRFNTDFTEIRLKNKNQSFVNDKMLAYSLGVIFSKSLAEYLAVEESELGFGIKQYKGYQTIFIYDTAKGGAGYASQFRLYAEKILNLALQVLDNCDCQNACTKCMIDRSTQWHIEDLDRHLAIDWLRAALENQLPKDLDTPNNDVSLVFGSMHDELKRLNYHYGIKSINIHVNNTISEWDIESLKWLEELKRERIVVNLIVEGKIRYSNNQEKISVHLLSYNFNLKQGIGNKLKNYAIHASVILQNNKCVGYISNEGYDSLSPEWSVDLKEKIYKVENFISLDHAGYVVPNFSTSNLYESRIKGNLPRNSQSNDVALLMSENLSNFKEMLSKVSGKKYQVSYFDKYNQSEFSLRLILQFINQIREIWSIEVSQFNVHLSKADFKSFNYPEYIIHNYKELDDYVYDLKELSANFDFAIDFKEERRLPHYRYFEFKSEETSFSIRIDAGIAHGLKPIDRLTSNDMKMDNQVFEIRKDVSHDIIYNISID</sequence>
<dbReference type="PROSITE" id="PS51194">
    <property type="entry name" value="HELICASE_CTER"/>
    <property type="match status" value="1"/>
</dbReference>
<dbReference type="InterPro" id="IPR027417">
    <property type="entry name" value="P-loop_NTPase"/>
</dbReference>
<dbReference type="GO" id="GO:0006289">
    <property type="term" value="P:nucleotide-excision repair"/>
    <property type="evidence" value="ECO:0007669"/>
    <property type="project" value="TreeGrafter"/>
</dbReference>
<organism evidence="5 6">
    <name type="scientific">Maribacter ulvicola</name>
    <dbReference type="NCBI Taxonomy" id="228959"/>
    <lineage>
        <taxon>Bacteria</taxon>
        <taxon>Pseudomonadati</taxon>
        <taxon>Bacteroidota</taxon>
        <taxon>Flavobacteriia</taxon>
        <taxon>Flavobacteriales</taxon>
        <taxon>Flavobacteriaceae</taxon>
        <taxon>Maribacter</taxon>
    </lineage>
</organism>
<dbReference type="GO" id="GO:0036297">
    <property type="term" value="P:interstrand cross-link repair"/>
    <property type="evidence" value="ECO:0007669"/>
    <property type="project" value="TreeGrafter"/>
</dbReference>
<dbReference type="Pfam" id="PF00271">
    <property type="entry name" value="Helicase_C"/>
    <property type="match status" value="1"/>
</dbReference>
<dbReference type="InterPro" id="IPR018973">
    <property type="entry name" value="MZB"/>
</dbReference>
<evidence type="ECO:0000259" key="4">
    <source>
        <dbReference type="PROSITE" id="PS51194"/>
    </source>
</evidence>
<keyword evidence="1" id="KW-0547">Nucleotide-binding</keyword>
<reference evidence="6" key="1">
    <citation type="submission" date="2017-01" db="EMBL/GenBank/DDBJ databases">
        <authorList>
            <person name="Varghese N."/>
            <person name="Submissions S."/>
        </authorList>
    </citation>
    <scope>NUCLEOTIDE SEQUENCE [LARGE SCALE GENOMIC DNA]</scope>
    <source>
        <strain evidence="6">DSM 15366</strain>
    </source>
</reference>
<dbReference type="InterPro" id="IPR011545">
    <property type="entry name" value="DEAD/DEAH_box_helicase_dom"/>
</dbReference>
<dbReference type="Proteomes" id="UP000186953">
    <property type="component" value="Unassembled WGS sequence"/>
</dbReference>
<dbReference type="GO" id="GO:0043138">
    <property type="term" value="F:3'-5' DNA helicase activity"/>
    <property type="evidence" value="ECO:0007669"/>
    <property type="project" value="TreeGrafter"/>
</dbReference>
<keyword evidence="5" id="KW-0378">Hydrolase</keyword>
<accession>A0A1N6WQZ1</accession>
<dbReference type="SMART" id="SM00487">
    <property type="entry name" value="DEXDc"/>
    <property type="match status" value="1"/>
</dbReference>
<feature type="domain" description="Helicase C-terminal" evidence="4">
    <location>
        <begin position="934"/>
        <end position="1122"/>
    </location>
</feature>
<keyword evidence="6" id="KW-1185">Reference proteome</keyword>
<dbReference type="Pfam" id="PF00270">
    <property type="entry name" value="DEAD"/>
    <property type="match status" value="1"/>
</dbReference>
<dbReference type="SUPFAM" id="SSF52540">
    <property type="entry name" value="P-loop containing nucleoside triphosphate hydrolases"/>
    <property type="match status" value="2"/>
</dbReference>
<keyword evidence="2" id="KW-0067">ATP-binding</keyword>
<gene>
    <name evidence="5" type="ORF">SAMN05421797_104189</name>
</gene>
<dbReference type="EMBL" id="FTMA01000004">
    <property type="protein sequence ID" value="SIQ92519.1"/>
    <property type="molecule type" value="Genomic_DNA"/>
</dbReference>
<dbReference type="STRING" id="228959.SAMN05421797_104189"/>
<dbReference type="PANTHER" id="PTHR47957">
    <property type="entry name" value="ATP-DEPENDENT HELICASE HRQ1"/>
    <property type="match status" value="1"/>
</dbReference>
<name>A0A1N6WQZ1_9FLAO</name>
<dbReference type="PROSITE" id="PS51192">
    <property type="entry name" value="HELICASE_ATP_BIND_1"/>
    <property type="match status" value="1"/>
</dbReference>
<dbReference type="GO" id="GO:0003676">
    <property type="term" value="F:nucleic acid binding"/>
    <property type="evidence" value="ECO:0007669"/>
    <property type="project" value="InterPro"/>
</dbReference>
<evidence type="ECO:0000256" key="1">
    <source>
        <dbReference type="ARBA" id="ARBA00022741"/>
    </source>
</evidence>
<feature type="domain" description="Helicase ATP-binding" evidence="3">
    <location>
        <begin position="109"/>
        <end position="310"/>
    </location>
</feature>
<evidence type="ECO:0000313" key="6">
    <source>
        <dbReference type="Proteomes" id="UP000186953"/>
    </source>
</evidence>